<evidence type="ECO:0000256" key="7">
    <source>
        <dbReference type="PROSITE-ProRule" id="PRU01360"/>
    </source>
</evidence>
<evidence type="ECO:0000256" key="8">
    <source>
        <dbReference type="SAM" id="MobiDB-lite"/>
    </source>
</evidence>
<keyword evidence="2 7" id="KW-0813">Transport</keyword>
<dbReference type="InterPro" id="IPR036942">
    <property type="entry name" value="Beta-barrel_TonB_sf"/>
</dbReference>
<dbReference type="Gene3D" id="2.170.130.10">
    <property type="entry name" value="TonB-dependent receptor, plug domain"/>
    <property type="match status" value="1"/>
</dbReference>
<evidence type="ECO:0000256" key="4">
    <source>
        <dbReference type="ARBA" id="ARBA00022692"/>
    </source>
</evidence>
<dbReference type="InterPro" id="IPR023997">
    <property type="entry name" value="TonB-dep_OMP_SusC/RagA_CS"/>
</dbReference>
<dbReference type="SUPFAM" id="SSF56935">
    <property type="entry name" value="Porins"/>
    <property type="match status" value="1"/>
</dbReference>
<dbReference type="OrthoDB" id="9768177at2"/>
<dbReference type="Proteomes" id="UP000257136">
    <property type="component" value="Unassembled WGS sequence"/>
</dbReference>
<dbReference type="Gene3D" id="2.60.40.1120">
    <property type="entry name" value="Carboxypeptidase-like, regulatory domain"/>
    <property type="match status" value="1"/>
</dbReference>
<evidence type="ECO:0000256" key="3">
    <source>
        <dbReference type="ARBA" id="ARBA00022452"/>
    </source>
</evidence>
<name>A0A3E0EFM2_9FLAO</name>
<dbReference type="Pfam" id="PF13715">
    <property type="entry name" value="CarbopepD_reg_2"/>
    <property type="match status" value="1"/>
</dbReference>
<evidence type="ECO:0000256" key="1">
    <source>
        <dbReference type="ARBA" id="ARBA00004571"/>
    </source>
</evidence>
<dbReference type="InterPro" id="IPR037066">
    <property type="entry name" value="Plug_dom_sf"/>
</dbReference>
<dbReference type="InterPro" id="IPR039426">
    <property type="entry name" value="TonB-dep_rcpt-like"/>
</dbReference>
<evidence type="ECO:0000256" key="5">
    <source>
        <dbReference type="ARBA" id="ARBA00023136"/>
    </source>
</evidence>
<dbReference type="Pfam" id="PF07715">
    <property type="entry name" value="Plug"/>
    <property type="match status" value="1"/>
</dbReference>
<dbReference type="InterPro" id="IPR023996">
    <property type="entry name" value="TonB-dep_OMP_SusC/RagA"/>
</dbReference>
<dbReference type="NCBIfam" id="TIGR04057">
    <property type="entry name" value="SusC_RagA_signa"/>
    <property type="match status" value="1"/>
</dbReference>
<dbReference type="InterPro" id="IPR012910">
    <property type="entry name" value="Plug_dom"/>
</dbReference>
<dbReference type="RefSeq" id="WP_115814105.1">
    <property type="nucleotide sequence ID" value="NZ_QUNI01000009.1"/>
</dbReference>
<comment type="subcellular location">
    <subcellularLocation>
        <location evidence="1 7">Cell outer membrane</location>
        <topology evidence="1 7">Multi-pass membrane protein</topology>
    </subcellularLocation>
</comment>
<comment type="similarity">
    <text evidence="7">Belongs to the TonB-dependent receptor family.</text>
</comment>
<dbReference type="InterPro" id="IPR008969">
    <property type="entry name" value="CarboxyPept-like_regulatory"/>
</dbReference>
<dbReference type="EMBL" id="QUNI01000009">
    <property type="protein sequence ID" value="REG96450.1"/>
    <property type="molecule type" value="Genomic_DNA"/>
</dbReference>
<protein>
    <submittedName>
        <fullName evidence="10">TonB-linked SusC/RagA family outer membrane protein</fullName>
    </submittedName>
</protein>
<keyword evidence="6 7" id="KW-0998">Cell outer membrane</keyword>
<dbReference type="NCBIfam" id="TIGR04056">
    <property type="entry name" value="OMP_RagA_SusC"/>
    <property type="match status" value="1"/>
</dbReference>
<dbReference type="PROSITE" id="PS52016">
    <property type="entry name" value="TONB_DEPENDENT_REC_3"/>
    <property type="match status" value="1"/>
</dbReference>
<keyword evidence="5 7" id="KW-0472">Membrane</keyword>
<proteinExistence type="inferred from homology"/>
<sequence length="1029" mass="113102">MTTNHRLFFYCNFLLPKKEWLIALLMMLFSTYTLSAQQANTVSGKITSEKDGMPLPGVNILVKGSNASASSGFDGEYSISAKPTDVLVFSYVGYETKEVTISNRTQINYALKEDSNKLNEVVVVGYGTQKKADLTGAISTVAVNEMNKVAASDFSQLLQGRASGVMVSSDGEPGASPNVRIRGIGTFGNNQPLYVVDGVPVGTSIRDFNPNDIKSVQILKDASAGAIYGSRAANGVVIITTKYGSKNAALKVDYETYYGIDEVPQNIPVLNRKDYQMIVNEKRTNAGLPLISGNDPTSDLFVDDIDTDWQKVGLKNGSRTEHNLNFSGGGEASTYNASINYYANEGLFEGNGPTYKRYSGRINMVAEKGIFKISPSLYYSHSFENSLTFRGDVLTGGRPPLINDLVTAIPTLGVYDENNIGGYAGTSSQIHQTISLNVPGINNLFTNTIEVDRTFAIINPELKLIKSNGHTLTYKLNSSYDKTYARDFSFVPKFEQGYFFGSGKSLLDDNSRIYTIGLVENTLNYKKDFEKHSLDVLVGQTFQKNSTVIRTGHSENLPEPYYPVLSNGNNQSSGGSEFNSTLASYFGRINYNFDDKYLVTGTVRRDGSSRFAPQNRYGTFPSVALGWKISNEEFFNISKDIVNQLKLRASYGQLGNENIGDYLYQPTVNRNILYNFNGVPVTGGLQTSIAIEDIKWETTTSTDIGLDGTFFNNSLDITLDYYKRTTDDVLVGVPIPASTGSINTAPVVNAGSLENSGFEVEAAYHSDKNKKFSYDISANVSTLKNKVLSLGGNNEPIYGVGSKTQVGGQVGEHFGYVYEKIFQTTEEVNNHAFQSASTAPGDISFKDINNDGVINASDRTYLGSSTPKVTYGFNLTAKYQNFDFTLFASGAAGYYINSWLYRSLMLTTDALNSHEDILDRWTPTNTDTDIPRLITNDPNGNGRDSNRPGWLQKGDYLRINTVSLGYTIPVKMFGGIKAPRIYATGQNLYTFQKYKGFNPDFNSGVFNPGFDGGSYPRPRTYMLGIQLSF</sequence>
<keyword evidence="3 7" id="KW-1134">Transmembrane beta strand</keyword>
<keyword evidence="11" id="KW-1185">Reference proteome</keyword>
<dbReference type="GO" id="GO:0009279">
    <property type="term" value="C:cell outer membrane"/>
    <property type="evidence" value="ECO:0007669"/>
    <property type="project" value="UniProtKB-SubCell"/>
</dbReference>
<reference evidence="10 11" key="1">
    <citation type="submission" date="2018-08" db="EMBL/GenBank/DDBJ databases">
        <title>Genomic Encyclopedia of Archaeal and Bacterial Type Strains, Phase II (KMG-II): from individual species to whole genera.</title>
        <authorList>
            <person name="Goeker M."/>
        </authorList>
    </citation>
    <scope>NUCLEOTIDE SEQUENCE [LARGE SCALE GENOMIC DNA]</scope>
    <source>
        <strain evidence="10 11">DSM 100880</strain>
    </source>
</reference>
<evidence type="ECO:0000256" key="2">
    <source>
        <dbReference type="ARBA" id="ARBA00022448"/>
    </source>
</evidence>
<evidence type="ECO:0000256" key="6">
    <source>
        <dbReference type="ARBA" id="ARBA00023237"/>
    </source>
</evidence>
<accession>A0A3E0EFM2</accession>
<comment type="caution">
    <text evidence="10">The sequence shown here is derived from an EMBL/GenBank/DDBJ whole genome shotgun (WGS) entry which is preliminary data.</text>
</comment>
<dbReference type="SUPFAM" id="SSF49464">
    <property type="entry name" value="Carboxypeptidase regulatory domain-like"/>
    <property type="match status" value="1"/>
</dbReference>
<feature type="region of interest" description="Disordered" evidence="8">
    <location>
        <begin position="929"/>
        <end position="948"/>
    </location>
</feature>
<keyword evidence="4 7" id="KW-0812">Transmembrane</keyword>
<dbReference type="AlphaFoldDB" id="A0A3E0EFM2"/>
<evidence type="ECO:0000313" key="10">
    <source>
        <dbReference type="EMBL" id="REG96450.1"/>
    </source>
</evidence>
<evidence type="ECO:0000313" key="11">
    <source>
        <dbReference type="Proteomes" id="UP000257136"/>
    </source>
</evidence>
<evidence type="ECO:0000259" key="9">
    <source>
        <dbReference type="Pfam" id="PF07715"/>
    </source>
</evidence>
<feature type="domain" description="TonB-dependent receptor plug" evidence="9">
    <location>
        <begin position="131"/>
        <end position="236"/>
    </location>
</feature>
<dbReference type="Gene3D" id="2.40.170.20">
    <property type="entry name" value="TonB-dependent receptor, beta-barrel domain"/>
    <property type="match status" value="1"/>
</dbReference>
<gene>
    <name evidence="10" type="ORF">C8P67_10995</name>
</gene>
<organism evidence="10 11">
    <name type="scientific">Flavobacterium aquicola</name>
    <dbReference type="NCBI Taxonomy" id="1682742"/>
    <lineage>
        <taxon>Bacteria</taxon>
        <taxon>Pseudomonadati</taxon>
        <taxon>Bacteroidota</taxon>
        <taxon>Flavobacteriia</taxon>
        <taxon>Flavobacteriales</taxon>
        <taxon>Flavobacteriaceae</taxon>
        <taxon>Flavobacterium</taxon>
    </lineage>
</organism>